<evidence type="ECO:0000256" key="2">
    <source>
        <dbReference type="SAM" id="Phobius"/>
    </source>
</evidence>
<dbReference type="GeneID" id="43584752"/>
<feature type="compositionally biased region" description="Low complexity" evidence="1">
    <location>
        <begin position="484"/>
        <end position="505"/>
    </location>
</feature>
<keyword evidence="2" id="KW-0472">Membrane</keyword>
<feature type="region of interest" description="Disordered" evidence="1">
    <location>
        <begin position="367"/>
        <end position="559"/>
    </location>
</feature>
<accession>A0A5E8C3H6</accession>
<reference evidence="3 4" key="1">
    <citation type="submission" date="2019-09" db="EMBL/GenBank/DDBJ databases">
        <authorList>
            <person name="Brejova B."/>
        </authorList>
    </citation>
    <scope>NUCLEOTIDE SEQUENCE [LARGE SCALE GENOMIC DNA]</scope>
</reference>
<dbReference type="RefSeq" id="XP_031856543.1">
    <property type="nucleotide sequence ID" value="XM_032000652.1"/>
</dbReference>
<feature type="region of interest" description="Disordered" evidence="1">
    <location>
        <begin position="320"/>
        <end position="347"/>
    </location>
</feature>
<protein>
    <submittedName>
        <fullName evidence="3">Uncharacterized protein</fullName>
    </submittedName>
</protein>
<sequence>MHIVLPDHTRHYIHSQIGINVVQIYTTFFSTCYRSIPTISSLSATYDNITTATTSQYPIKLDCSWHSFYFNWNHFVGLPDVIHDSQSAVASIDSFSRFKSNYYTSIELQKIASIASGVCLIVTISSRFLMVIFSLFKPASCVQARSKLNILRRLGFMFSYYIAAPTGLLLAPICMFRSSFHIYSEYYGTGLHPALIESTFNLGLHALLWLVSFFSILDIKLAQIYTFQLTPYQQSNRPSFEDAEIDPPCIGCSNCENRMPPPNFSQRPYSFTPGQAAGSSTDLVFGNDGDWFPFRSSISSNRSMEPSILRNPFFGLFRTSQYSSTPSSNQQQQQQQQQSSQLSNFQQKPSFENNQTVITNQQVFNNRGESSHSRTSGQVSAASSSSLDDSWPAPWTDEKGHYKYSPSLFKPGSRQNLESDSELSDDDDRASTSESLTLSDNSSLRTSISRTGTFDDDSSDEHGHLHNQRIPYDRRNETPPPYSSLPLNSSTPSLAASSSSSPSSSGQVTGTTLVEYGPELDSNISGPPSLVYDNDGSSSYMSSNQSSSSSSHAPSIHNHTSLLTDTPLRILEDQYLVDTPTHRNHPPPEQDQLMFHQNYFGTNPRQQQHFQNNTTGHDNSHPPYYYNHSGCT</sequence>
<feature type="compositionally biased region" description="Polar residues" evidence="1">
    <location>
        <begin position="432"/>
        <end position="452"/>
    </location>
</feature>
<feature type="transmembrane region" description="Helical" evidence="2">
    <location>
        <begin position="114"/>
        <end position="136"/>
    </location>
</feature>
<organism evidence="3 4">
    <name type="scientific">Magnusiomyces paraingens</name>
    <dbReference type="NCBI Taxonomy" id="2606893"/>
    <lineage>
        <taxon>Eukaryota</taxon>
        <taxon>Fungi</taxon>
        <taxon>Dikarya</taxon>
        <taxon>Ascomycota</taxon>
        <taxon>Saccharomycotina</taxon>
        <taxon>Dipodascomycetes</taxon>
        <taxon>Dipodascales</taxon>
        <taxon>Dipodascaceae</taxon>
        <taxon>Magnusiomyces</taxon>
    </lineage>
</organism>
<dbReference type="Proteomes" id="UP000398389">
    <property type="component" value="Unassembled WGS sequence"/>
</dbReference>
<proteinExistence type="predicted"/>
<dbReference type="AlphaFoldDB" id="A0A5E8C3H6"/>
<keyword evidence="2" id="KW-1133">Transmembrane helix</keyword>
<dbReference type="EMBL" id="CABVLU010000005">
    <property type="protein sequence ID" value="VVT57902.1"/>
    <property type="molecule type" value="Genomic_DNA"/>
</dbReference>
<feature type="compositionally biased region" description="Acidic residues" evidence="1">
    <location>
        <begin position="419"/>
        <end position="428"/>
    </location>
</feature>
<evidence type="ECO:0000256" key="1">
    <source>
        <dbReference type="SAM" id="MobiDB-lite"/>
    </source>
</evidence>
<feature type="compositionally biased region" description="Polar residues" evidence="1">
    <location>
        <begin position="367"/>
        <end position="379"/>
    </location>
</feature>
<keyword evidence="2" id="KW-0812">Transmembrane</keyword>
<keyword evidence="4" id="KW-1185">Reference proteome</keyword>
<name>A0A5E8C3H6_9ASCO</name>
<feature type="region of interest" description="Disordered" evidence="1">
    <location>
        <begin position="604"/>
        <end position="632"/>
    </location>
</feature>
<feature type="compositionally biased region" description="Low complexity" evidence="1">
    <location>
        <begin position="537"/>
        <end position="555"/>
    </location>
</feature>
<feature type="compositionally biased region" description="Low complexity" evidence="1">
    <location>
        <begin position="380"/>
        <end position="390"/>
    </location>
</feature>
<feature type="compositionally biased region" description="Polar residues" evidence="1">
    <location>
        <begin position="604"/>
        <end position="617"/>
    </location>
</feature>
<gene>
    <name evidence="3" type="ORF">SAPINGB_P005938</name>
</gene>
<feature type="transmembrane region" description="Helical" evidence="2">
    <location>
        <begin position="157"/>
        <end position="180"/>
    </location>
</feature>
<evidence type="ECO:0000313" key="3">
    <source>
        <dbReference type="EMBL" id="VVT57902.1"/>
    </source>
</evidence>
<evidence type="ECO:0000313" key="4">
    <source>
        <dbReference type="Proteomes" id="UP000398389"/>
    </source>
</evidence>